<name>A0AC61QI77_9BACT</name>
<evidence type="ECO:0000313" key="2">
    <source>
        <dbReference type="Proteomes" id="UP000294588"/>
    </source>
</evidence>
<sequence length="250" mass="27549">MNFKLLAGTGAYTIFIGRVLKRLPKLPKRWQELTIQLKRIGVDSLFLITITSIFTGLVVAVQIIYQGSYYIPKNLFSVIIGKANMIELAPVLTGLVLTGKVGASIAAEIGTMRVSEQIDALQSMSIAPEEFLYLPRISAGVISAPLLTIYADLISIIAGWFFTWMRYGIRFFNFFNDMRIYFAPFDLIGGIIKAILFGFLITSLACFFGDKTTGGAEGVGHSTMQTVVYSSVGVLVLDFLVAILMMAHYL</sequence>
<comment type="caution">
    <text evidence="1">The sequence shown here is derived from an EMBL/GenBank/DDBJ whole genome shotgun (WGS) entry which is preliminary data.</text>
</comment>
<keyword evidence="2" id="KW-1185">Reference proteome</keyword>
<proteinExistence type="predicted"/>
<gene>
    <name evidence="1" type="ORF">E0946_05875</name>
</gene>
<organism evidence="1 2">
    <name type="scientific">Candidatus Syntrophosphaera thermopropionivorans</name>
    <dbReference type="NCBI Taxonomy" id="2593015"/>
    <lineage>
        <taxon>Bacteria</taxon>
        <taxon>Pseudomonadati</taxon>
        <taxon>Candidatus Cloacimonadota</taxon>
        <taxon>Candidatus Cloacimonadia</taxon>
        <taxon>Candidatus Cloacimonadales</taxon>
        <taxon>Candidatus Cloacimonadaceae</taxon>
        <taxon>Candidatus Syntrophosphaera</taxon>
    </lineage>
</organism>
<protein>
    <submittedName>
        <fullName evidence="1">ABC transporter permease</fullName>
    </submittedName>
</protein>
<dbReference type="EMBL" id="SMOG01000021">
    <property type="protein sequence ID" value="TDF72660.1"/>
    <property type="molecule type" value="Genomic_DNA"/>
</dbReference>
<evidence type="ECO:0000313" key="1">
    <source>
        <dbReference type="EMBL" id="TDF72660.1"/>
    </source>
</evidence>
<reference evidence="1" key="1">
    <citation type="submission" date="2019-03" db="EMBL/GenBank/DDBJ databases">
        <title>Candidatus Syntrophosphaera thermopropionivorans: a novel player in syntrophic propionate oxidation during anaerobic digestion.</title>
        <authorList>
            <person name="Dyksma S."/>
        </authorList>
    </citation>
    <scope>NUCLEOTIDE SEQUENCE</scope>
    <source>
        <strain evidence="1">W5</strain>
    </source>
</reference>
<accession>A0AC61QI77</accession>
<dbReference type="Proteomes" id="UP000294588">
    <property type="component" value="Unassembled WGS sequence"/>
</dbReference>